<reference evidence="2" key="3">
    <citation type="submission" date="2024-03" db="EMBL/GenBank/DDBJ databases">
        <title>The Genome Sequence of Enterococcus sp. DIV0242b.</title>
        <authorList>
            <consortium name="The Broad Institute Genomics Platform"/>
            <consortium name="The Broad Institute Microbial Omics Core"/>
            <consortium name="The Broad Institute Genomic Center for Infectious Diseases"/>
            <person name="Earl A."/>
            <person name="Manson A."/>
            <person name="Gilmore M."/>
            <person name="Schwartman J."/>
            <person name="Shea T."/>
            <person name="Abouelleil A."/>
            <person name="Cao P."/>
            <person name="Chapman S."/>
            <person name="Cusick C."/>
            <person name="Young S."/>
            <person name="Neafsey D."/>
            <person name="Nusbaum C."/>
            <person name="Birren B."/>
        </authorList>
    </citation>
    <scope>NUCLEOTIDE SEQUENCE</scope>
    <source>
        <strain evidence="2">9E7_DIV0242</strain>
    </source>
</reference>
<name>A0A242K2I1_9ENTE</name>
<reference evidence="2" key="2">
    <citation type="submission" date="2017-05" db="EMBL/GenBank/DDBJ databases">
        <authorList>
            <consortium name="The Broad Institute Genomics Platform"/>
            <consortium name="The Broad Institute Genomic Center for Infectious Diseases"/>
            <person name="Earl A."/>
            <person name="Manson A."/>
            <person name="Schwartman J."/>
            <person name="Gilmore M."/>
            <person name="Abouelleil A."/>
            <person name="Cao P."/>
            <person name="Chapman S."/>
            <person name="Cusick C."/>
            <person name="Shea T."/>
            <person name="Young S."/>
            <person name="Neafsey D."/>
            <person name="Nusbaum C."/>
            <person name="Birren B."/>
        </authorList>
    </citation>
    <scope>NUCLEOTIDE SEQUENCE</scope>
    <source>
        <strain evidence="2">9E7_DIV0242</strain>
    </source>
</reference>
<dbReference type="AlphaFoldDB" id="A0A242K2I1"/>
<dbReference type="EMBL" id="NGMM01000007">
    <property type="protein sequence ID" value="OTP11484.1"/>
    <property type="molecule type" value="Genomic_DNA"/>
</dbReference>
<reference evidence="1" key="1">
    <citation type="submission" date="2017-05" db="EMBL/GenBank/DDBJ databases">
        <title>The Genome Sequence of Enterococcus sp. 9E7_DIV0242.</title>
        <authorList>
            <consortium name="The Broad Institute Genomics Platform"/>
            <consortium name="The Broad Institute Genomic Center for Infectious Diseases"/>
            <person name="Earl A."/>
            <person name="Manson A."/>
            <person name="Schwartman J."/>
            <person name="Gilmore M."/>
            <person name="Abouelleil A."/>
            <person name="Cao P."/>
            <person name="Chapman S."/>
            <person name="Cusick C."/>
            <person name="Shea T."/>
            <person name="Young S."/>
            <person name="Neafsey D."/>
            <person name="Nusbaum C."/>
            <person name="Birren B."/>
        </authorList>
    </citation>
    <scope>NUCLEOTIDE SEQUENCE [LARGE SCALE GENOMIC DNA]</scope>
    <source>
        <strain evidence="1">9E7_DIV0242</strain>
    </source>
</reference>
<dbReference type="RefSeq" id="WP_086350579.1">
    <property type="nucleotide sequence ID" value="NZ_CP147247.1"/>
</dbReference>
<keyword evidence="3" id="KW-1185">Reference proteome</keyword>
<evidence type="ECO:0000313" key="2">
    <source>
        <dbReference type="EMBL" id="WYJ91519.1"/>
    </source>
</evidence>
<evidence type="ECO:0000313" key="3">
    <source>
        <dbReference type="Proteomes" id="UP000195141"/>
    </source>
</evidence>
<dbReference type="OrthoDB" id="2736775at2"/>
<gene>
    <name evidence="2" type="ORF">A5888_003287</name>
    <name evidence="1" type="ORF">A5888_003583</name>
</gene>
<dbReference type="EMBL" id="CP147247">
    <property type="protein sequence ID" value="WYJ91519.1"/>
    <property type="molecule type" value="Genomic_DNA"/>
</dbReference>
<organism evidence="1">
    <name type="scientific">Candidatus Enterococcus clewellii</name>
    <dbReference type="NCBI Taxonomy" id="1834193"/>
    <lineage>
        <taxon>Bacteria</taxon>
        <taxon>Bacillati</taxon>
        <taxon>Bacillota</taxon>
        <taxon>Bacilli</taxon>
        <taxon>Lactobacillales</taxon>
        <taxon>Enterococcaceae</taxon>
        <taxon>Enterococcus</taxon>
    </lineage>
</organism>
<evidence type="ECO:0000313" key="1">
    <source>
        <dbReference type="EMBL" id="OTP11484.1"/>
    </source>
</evidence>
<dbReference type="Proteomes" id="UP000195141">
    <property type="component" value="Chromosome"/>
</dbReference>
<accession>A0A242K2I1</accession>
<protein>
    <submittedName>
        <fullName evidence="1">Uncharacterized protein</fullName>
    </submittedName>
</protein>
<sequence>MAEWHAKIKVTNKLTQSLKVEARIPYGVKKANFPGHIAPNDSFLFDVYSPSGKAWGPEYYLTLKAVGSPSFGTVDLGIDIPYWKHENNSFCTTSGIIHVAGYKAVTDGVHNWENNLTLTETLDPITLAEGFNPRFQWSKISQLPLIKDADDYDSLLPNKDLMNGTILLRRTEPKQLPKNQWPTLIDPKVKSDNKEPYISDYFMICCYTLHRIKNINLPEGKSLKEKITITHSSQTRKETKEEMSLKSTVGAEASGVKAEISASYGVTNIDEYIEKHEQTTEVEMNYEARNYDRDIVIWDFTKDVLIYRVDFRGNVSLVAVSDFYQTTKQKTYMLNSAALAPNF</sequence>
<proteinExistence type="predicted"/>